<protein>
    <submittedName>
        <fullName evidence="7">Type IV secretion system protein</fullName>
    </submittedName>
</protein>
<comment type="caution">
    <text evidence="7">The sequence shown here is derived from an EMBL/GenBank/DDBJ whole genome shotgun (WGS) entry which is preliminary data.</text>
</comment>
<evidence type="ECO:0000256" key="3">
    <source>
        <dbReference type="ARBA" id="ARBA00022692"/>
    </source>
</evidence>
<evidence type="ECO:0000256" key="4">
    <source>
        <dbReference type="ARBA" id="ARBA00022989"/>
    </source>
</evidence>
<evidence type="ECO:0000256" key="6">
    <source>
        <dbReference type="SAM" id="Phobius"/>
    </source>
</evidence>
<gene>
    <name evidence="7" type="ORF">FOM92_11650</name>
</gene>
<evidence type="ECO:0000313" key="8">
    <source>
        <dbReference type="Proteomes" id="UP000320160"/>
    </source>
</evidence>
<dbReference type="OrthoDB" id="7400974at2"/>
<dbReference type="Proteomes" id="UP000320160">
    <property type="component" value="Unassembled WGS sequence"/>
</dbReference>
<evidence type="ECO:0000256" key="2">
    <source>
        <dbReference type="ARBA" id="ARBA00007802"/>
    </source>
</evidence>
<dbReference type="GO" id="GO:0030255">
    <property type="term" value="P:protein secretion by the type IV secretion system"/>
    <property type="evidence" value="ECO:0007669"/>
    <property type="project" value="InterPro"/>
</dbReference>
<dbReference type="EMBL" id="VKKU01000002">
    <property type="protein sequence ID" value="TSB01815.1"/>
    <property type="molecule type" value="Genomic_DNA"/>
</dbReference>
<feature type="transmembrane region" description="Helical" evidence="6">
    <location>
        <begin position="161"/>
        <end position="180"/>
    </location>
</feature>
<dbReference type="RefSeq" id="WP_143777035.1">
    <property type="nucleotide sequence ID" value="NZ_VKKU01000002.1"/>
</dbReference>
<feature type="transmembrane region" description="Helical" evidence="6">
    <location>
        <begin position="187"/>
        <end position="207"/>
    </location>
</feature>
<comment type="subcellular location">
    <subcellularLocation>
        <location evidence="1">Membrane</location>
        <topology evidence="1">Multi-pass membrane protein</topology>
    </subcellularLocation>
</comment>
<keyword evidence="3 6" id="KW-0812">Transmembrane</keyword>
<dbReference type="GO" id="GO:0016020">
    <property type="term" value="C:membrane"/>
    <property type="evidence" value="ECO:0007669"/>
    <property type="project" value="UniProtKB-SubCell"/>
</dbReference>
<sequence length="404" mass="42495">MSQFCQPTGLREQGITAGLQYIDCNSERIIEYAFNRFFGPGGALGWALTIILTIYVALIAFRLLSGRGRLSALPPRILGLGLILTFATSWIGYQSFVLNIALGAPEELAKILLNTKGSATYMFSRQLDIMFQAIAQVALQSRTTGAGPEGAAGVMSAEGDLLWLGALMLLLGTVGVLIVARMALALMLALGPIFIILALFSGTRGLFVGWMKAVVMLAVTPLFAVLLGGGTLTLIRPLVVELAKLNGEIDMRIAVNIFLAASVHVALMLMAIKLSTTLVSGWRLPWAEPESGTTTSDNTNAASTAAAVAASSMAASTPASSVEAGPDQRTQSILRAVDQSSMPSPAADTSERAGFARNFAVNTGDMVGSVGAGKRETNDVTQALGRKFRPATIGAVRLKRESTV</sequence>
<organism evidence="7 8">
    <name type="scientific">Sphingorhabdus contaminans</name>
    <dbReference type="NCBI Taxonomy" id="1343899"/>
    <lineage>
        <taxon>Bacteria</taxon>
        <taxon>Pseudomonadati</taxon>
        <taxon>Pseudomonadota</taxon>
        <taxon>Alphaproteobacteria</taxon>
        <taxon>Sphingomonadales</taxon>
        <taxon>Sphingomonadaceae</taxon>
        <taxon>Sphingorhabdus</taxon>
    </lineage>
</organism>
<proteinExistence type="inferred from homology"/>
<name>A0A553WAV0_9SPHN</name>
<accession>A0A553WAV0</accession>
<evidence type="ECO:0000256" key="1">
    <source>
        <dbReference type="ARBA" id="ARBA00004141"/>
    </source>
</evidence>
<reference evidence="7 8" key="1">
    <citation type="submission" date="2019-07" db="EMBL/GenBank/DDBJ databases">
        <authorList>
            <person name="Park M."/>
        </authorList>
    </citation>
    <scope>NUCLEOTIDE SEQUENCE [LARGE SCALE GENOMIC DNA]</scope>
    <source>
        <strain evidence="7 8">KCTC32445</strain>
    </source>
</reference>
<keyword evidence="8" id="KW-1185">Reference proteome</keyword>
<feature type="transmembrane region" description="Helical" evidence="6">
    <location>
        <begin position="213"/>
        <end position="232"/>
    </location>
</feature>
<keyword evidence="5 6" id="KW-0472">Membrane</keyword>
<feature type="transmembrane region" description="Helical" evidence="6">
    <location>
        <begin position="77"/>
        <end position="96"/>
    </location>
</feature>
<dbReference type="AlphaFoldDB" id="A0A553WAV0"/>
<evidence type="ECO:0000256" key="5">
    <source>
        <dbReference type="ARBA" id="ARBA00023136"/>
    </source>
</evidence>
<keyword evidence="4 6" id="KW-1133">Transmembrane helix</keyword>
<dbReference type="Pfam" id="PF04610">
    <property type="entry name" value="TrbL"/>
    <property type="match status" value="1"/>
</dbReference>
<dbReference type="InterPro" id="IPR007688">
    <property type="entry name" value="Conjugal_tfr_TrbL/VirB6"/>
</dbReference>
<comment type="similarity">
    <text evidence="2">Belongs to the TrbL/VirB6 family.</text>
</comment>
<feature type="transmembrane region" description="Helical" evidence="6">
    <location>
        <begin position="43"/>
        <end position="65"/>
    </location>
</feature>
<feature type="transmembrane region" description="Helical" evidence="6">
    <location>
        <begin position="253"/>
        <end position="272"/>
    </location>
</feature>
<evidence type="ECO:0000313" key="7">
    <source>
        <dbReference type="EMBL" id="TSB01815.1"/>
    </source>
</evidence>